<proteinExistence type="predicted"/>
<evidence type="ECO:0000313" key="3">
    <source>
        <dbReference type="Proteomes" id="UP000769157"/>
    </source>
</evidence>
<feature type="compositionally biased region" description="Polar residues" evidence="1">
    <location>
        <begin position="174"/>
        <end position="231"/>
    </location>
</feature>
<evidence type="ECO:0000256" key="1">
    <source>
        <dbReference type="SAM" id="MobiDB-lite"/>
    </source>
</evidence>
<feature type="region of interest" description="Disordered" evidence="1">
    <location>
        <begin position="278"/>
        <end position="407"/>
    </location>
</feature>
<accession>A0A9P8PBX8</accession>
<reference evidence="2" key="2">
    <citation type="submission" date="2021-01" db="EMBL/GenBank/DDBJ databases">
        <authorList>
            <person name="Schikora-Tamarit M.A."/>
        </authorList>
    </citation>
    <scope>NUCLEOTIDE SEQUENCE</scope>
    <source>
        <strain evidence="2">CBS6075</strain>
    </source>
</reference>
<evidence type="ECO:0000313" key="2">
    <source>
        <dbReference type="EMBL" id="KAH3668487.1"/>
    </source>
</evidence>
<feature type="region of interest" description="Disordered" evidence="1">
    <location>
        <begin position="165"/>
        <end position="247"/>
    </location>
</feature>
<feature type="compositionally biased region" description="Basic and acidic residues" evidence="1">
    <location>
        <begin position="27"/>
        <end position="48"/>
    </location>
</feature>
<dbReference type="Proteomes" id="UP000769157">
    <property type="component" value="Unassembled WGS sequence"/>
</dbReference>
<gene>
    <name evidence="2" type="ORF">OGAPHI_002241</name>
</gene>
<dbReference type="GeneID" id="70234208"/>
<feature type="region of interest" description="Disordered" evidence="1">
    <location>
        <begin position="1"/>
        <end position="117"/>
    </location>
</feature>
<comment type="caution">
    <text evidence="2">The sequence shown here is derived from an EMBL/GenBank/DDBJ whole genome shotgun (WGS) entry which is preliminary data.</text>
</comment>
<dbReference type="RefSeq" id="XP_046062901.1">
    <property type="nucleotide sequence ID" value="XM_046203090.1"/>
</dbReference>
<sequence length="538" mass="58398">MLSPSSKDSTLSSSTGNQNRLSAFSFGEKRVPLSKIESSHDPAEETAPHRCGKSSGNSGSNALNSPLSLSEEEQPPTVFKNLDGDQLSLESVPPSAIPSSPSQSRANASRSSASKQKDSLIFERFVQDQLIDSHPLPSSLPRLHSTENFVPASLDLTAQISHDELDQVDRSYPRRSSTASLQAAFATPTSRRLSFASTRPSTRGSTSNLTEQLLSSQPQRPTVTHSLTTSNLPPPETQGFNSPAASPVLKQNNSTLSFCSYADMISLEDQQSKFPIRRPSLSASISNNPRLSRTSSISSSSFLQRSPISVQPPQIHPSFGPPGSGQASTSSLSPAAGPISPQLFARGPLSHRASSVQSGKKFTVDTQSSDSDGEGEQSSIPQRFPAIQRKKVPAKLSSTSQTSFRSGGNNIDDLLVDNESDQDSFQSFVSEGLLLSITCSHEPAEHPFDIGIFIIHGAESHLKQSHFKTRSNFAQLDVVFSPHIKMLSDANEIVLVHKADQSWRLILHSWWEQMFQNLNNTATELGREVLEHDVRISF</sequence>
<feature type="compositionally biased region" description="Low complexity" evidence="1">
    <location>
        <begin position="1"/>
        <end position="14"/>
    </location>
</feature>
<organism evidence="2 3">
    <name type="scientific">Ogataea philodendri</name>
    <dbReference type="NCBI Taxonomy" id="1378263"/>
    <lineage>
        <taxon>Eukaryota</taxon>
        <taxon>Fungi</taxon>
        <taxon>Dikarya</taxon>
        <taxon>Ascomycota</taxon>
        <taxon>Saccharomycotina</taxon>
        <taxon>Pichiomycetes</taxon>
        <taxon>Pichiales</taxon>
        <taxon>Pichiaceae</taxon>
        <taxon>Ogataea</taxon>
    </lineage>
</organism>
<dbReference type="OrthoDB" id="5364312at2759"/>
<keyword evidence="3" id="KW-1185">Reference proteome</keyword>
<dbReference type="AlphaFoldDB" id="A0A9P8PBX8"/>
<protein>
    <submittedName>
        <fullName evidence="2">Uncharacterized protein</fullName>
    </submittedName>
</protein>
<feature type="compositionally biased region" description="Polar residues" evidence="1">
    <location>
        <begin position="238"/>
        <end position="247"/>
    </location>
</feature>
<feature type="compositionally biased region" description="Polar residues" evidence="1">
    <location>
        <begin position="352"/>
        <end position="366"/>
    </location>
</feature>
<dbReference type="EMBL" id="JAEUBE010000158">
    <property type="protein sequence ID" value="KAH3668487.1"/>
    <property type="molecule type" value="Genomic_DNA"/>
</dbReference>
<feature type="compositionally biased region" description="Low complexity" evidence="1">
    <location>
        <begin position="91"/>
        <end position="114"/>
    </location>
</feature>
<reference evidence="2" key="1">
    <citation type="journal article" date="2021" name="Open Biol.">
        <title>Shared evolutionary footprints suggest mitochondrial oxidative damage underlies multiple complex I losses in fungi.</title>
        <authorList>
            <person name="Schikora-Tamarit M.A."/>
            <person name="Marcet-Houben M."/>
            <person name="Nosek J."/>
            <person name="Gabaldon T."/>
        </authorList>
    </citation>
    <scope>NUCLEOTIDE SEQUENCE</scope>
    <source>
        <strain evidence="2">CBS6075</strain>
    </source>
</reference>
<feature type="compositionally biased region" description="Low complexity" evidence="1">
    <location>
        <begin position="53"/>
        <end position="69"/>
    </location>
</feature>
<feature type="compositionally biased region" description="Low complexity" evidence="1">
    <location>
        <begin position="289"/>
        <end position="309"/>
    </location>
</feature>
<feature type="compositionally biased region" description="Polar residues" evidence="1">
    <location>
        <begin position="396"/>
        <end position="407"/>
    </location>
</feature>
<name>A0A9P8PBX8_9ASCO</name>